<feature type="site" description="Interaction with DNA" evidence="11">
    <location>
        <position position="509"/>
    </location>
</feature>
<evidence type="ECO:0000256" key="6">
    <source>
        <dbReference type="ARBA" id="ARBA00022840"/>
    </source>
</evidence>
<dbReference type="PRINTS" id="PR00418">
    <property type="entry name" value="TPI2FAMILY"/>
</dbReference>
<sequence>MSAEENKPEVPHTEPVYTPEIESAVPIEITPADTSYGEGSITILEGLEAVRKRPGMYIGDTSDGTGLHHLVFEVVDNSIDEALAGHCDDIVVTIHSDNSISVTDNGRGIPTGVKMDDKHEPKRSAAEIALTELHAGGKFNQNSYKVSGGLHGVGVSCVNALSVKLRLIVRREGKIHELEFSRGFVQNRLLETVNGVEVSPMKVIGDTDKRGTEVHFLPDTEIFKENADFHYEILSKRLRELSFLNNGVRIRLLDERTGKEDDFSGTGGVRGFVEFINKGKTVLHPNSFYAAGEKPADTYGGIPGTHIGVEVAMQWNSGYNEQVLCFTNNIPQRDGGTHLTGLRAAMTRVINKYIEENEFAKKAKVEVTGDDMREGLCCVLSVKVPEPKFSSQTKDKLVSSEVRAPVEDIVGRLLTDYLQERPNDAKIICGKIVEAARAREAARKAREMTRRKGVLDGMGLPGKLADCQEKDPALCEVYLVEGDSAGGSAKQGRDRKFQAILPLRGKILNVEKARYEKLLTSNEILTMITALGTGIGRAGATSAGGGADDFNVAKLRYHRIIIMTDADVDGAHIRTLLLTFFYRQMPELVERGHIYIAQPPLYKVKVGKEEQYLKDGPALDAFLLKVALKDASIETGGPNSTTLSGDTLAELARKHQLAEAVIARLRNFMDAEALRAIADGVALDLDTTPAAEASAVALQAKLRELNTTGVPAEVSSEFDARTDKPLLRISRRHHGNIKSSVLTQDFVHGADYAALAEAANTFRNLLSSEGAIVRRGEGERAKEEKVADFRIAMKWLIGQAENATSRQRYKGLGEMNPAQLWETTMDPTVRRLLRVQIDDAIEADRVFTMLMGDEVEPRREFIEQNALRAANIDV</sequence>
<dbReference type="HAMAP" id="MF_01898">
    <property type="entry name" value="GyrB"/>
    <property type="match status" value="1"/>
</dbReference>
<evidence type="ECO:0000256" key="5">
    <source>
        <dbReference type="ARBA" id="ARBA00022741"/>
    </source>
</evidence>
<dbReference type="CDD" id="cd00822">
    <property type="entry name" value="TopoII_Trans_DNA_gyrase"/>
    <property type="match status" value="1"/>
</dbReference>
<comment type="miscellaneous">
    <text evidence="11">Few gyrases are as efficient as E.coli at forming negative supercoils. Not all organisms have 2 type II topoisomerases; in organisms with a single type II topoisomerase this enzyme also has to decatenate newly replicated chromosomes.</text>
</comment>
<name>A0A561CH64_9BURK</name>
<comment type="subcellular location">
    <subcellularLocation>
        <location evidence="11">Cytoplasm</location>
    </subcellularLocation>
</comment>
<dbReference type="CDD" id="cd16928">
    <property type="entry name" value="HATPase_GyrB-like"/>
    <property type="match status" value="1"/>
</dbReference>
<dbReference type="PANTHER" id="PTHR45866:SF1">
    <property type="entry name" value="DNA GYRASE SUBUNIT B, MITOCHONDRIAL"/>
    <property type="match status" value="1"/>
</dbReference>
<dbReference type="OrthoDB" id="9802808at2"/>
<dbReference type="NCBIfam" id="NF004189">
    <property type="entry name" value="PRK05644.1"/>
    <property type="match status" value="1"/>
</dbReference>
<dbReference type="InterPro" id="IPR020568">
    <property type="entry name" value="Ribosomal_Su5_D2-typ_SF"/>
</dbReference>
<dbReference type="PRINTS" id="PR01159">
    <property type="entry name" value="DNAGYRASEB"/>
</dbReference>
<dbReference type="GO" id="GO:0046872">
    <property type="term" value="F:metal ion binding"/>
    <property type="evidence" value="ECO:0007669"/>
    <property type="project" value="UniProtKB-KW"/>
</dbReference>
<evidence type="ECO:0000256" key="2">
    <source>
        <dbReference type="ARBA" id="ARBA00010708"/>
    </source>
</evidence>
<dbReference type="GO" id="GO:0003677">
    <property type="term" value="F:DNA binding"/>
    <property type="evidence" value="ECO:0007669"/>
    <property type="project" value="UniProtKB-KW"/>
</dbReference>
<dbReference type="SMART" id="SM00387">
    <property type="entry name" value="HATPase_c"/>
    <property type="match status" value="1"/>
</dbReference>
<dbReference type="EMBL" id="VIVL01000001">
    <property type="protein sequence ID" value="TWD90565.1"/>
    <property type="molecule type" value="Genomic_DNA"/>
</dbReference>
<comment type="similarity">
    <text evidence="2 11">Belongs to the type II topoisomerase GyrB family.</text>
</comment>
<feature type="binding site" evidence="11">
    <location>
        <position position="565"/>
    </location>
    <ligand>
        <name>Mg(2+)</name>
        <dbReference type="ChEBI" id="CHEBI:18420"/>
        <label>2</label>
    </ligand>
</feature>
<dbReference type="SMART" id="SM00433">
    <property type="entry name" value="TOP2c"/>
    <property type="match status" value="1"/>
</dbReference>
<dbReference type="InterPro" id="IPR013506">
    <property type="entry name" value="Topo_IIA_bsu_dom2"/>
</dbReference>
<feature type="site" description="Interaction with DNA" evidence="11">
    <location>
        <position position="506"/>
    </location>
</feature>
<dbReference type="FunFam" id="3.30.565.10:FF:000002">
    <property type="entry name" value="DNA gyrase subunit B"/>
    <property type="match status" value="1"/>
</dbReference>
<dbReference type="GO" id="GO:0005524">
    <property type="term" value="F:ATP binding"/>
    <property type="evidence" value="ECO:0007669"/>
    <property type="project" value="UniProtKB-UniRule"/>
</dbReference>
<dbReference type="Gene3D" id="3.40.50.670">
    <property type="match status" value="2"/>
</dbReference>
<dbReference type="PROSITE" id="PS50880">
    <property type="entry name" value="TOPRIM"/>
    <property type="match status" value="1"/>
</dbReference>
<dbReference type="CDD" id="cd03366">
    <property type="entry name" value="TOPRIM_TopoIIA_GyrB"/>
    <property type="match status" value="1"/>
</dbReference>
<evidence type="ECO:0000256" key="4">
    <source>
        <dbReference type="ARBA" id="ARBA00022723"/>
    </source>
</evidence>
<dbReference type="Pfam" id="PF18053">
    <property type="entry name" value="GyrB_insert"/>
    <property type="match status" value="1"/>
</dbReference>
<dbReference type="Gene3D" id="3.30.565.10">
    <property type="entry name" value="Histidine kinase-like ATPase, C-terminal domain"/>
    <property type="match status" value="1"/>
</dbReference>
<reference evidence="13 14" key="1">
    <citation type="submission" date="2019-06" db="EMBL/GenBank/DDBJ databases">
        <title>Sorghum-associated microbial communities from plants grown in Nebraska, USA.</title>
        <authorList>
            <person name="Schachtman D."/>
        </authorList>
    </citation>
    <scope>NUCLEOTIDE SEQUENCE [LARGE SCALE GENOMIC DNA]</scope>
    <source>
        <strain evidence="13 14">T529</strain>
    </source>
</reference>
<keyword evidence="7 11" id="KW-0460">Magnesium</keyword>
<dbReference type="GO" id="GO:0005694">
    <property type="term" value="C:chromosome"/>
    <property type="evidence" value="ECO:0007669"/>
    <property type="project" value="InterPro"/>
</dbReference>
<comment type="subunit">
    <text evidence="11">Heterotetramer, composed of two GyrA and two GyrB chains. In the heterotetramer, GyrA contains the active site tyrosine that forms a transient covalent intermediate with DNA, while GyrB binds cofactors and catalyzes ATP hydrolysis.</text>
</comment>
<dbReference type="InterPro" id="IPR036890">
    <property type="entry name" value="HATPase_C_sf"/>
</dbReference>
<proteinExistence type="inferred from homology"/>
<keyword evidence="10 11" id="KW-0413">Isomerase</keyword>
<dbReference type="NCBIfam" id="NF011501">
    <property type="entry name" value="PRK14939.1"/>
    <property type="match status" value="1"/>
</dbReference>
<keyword evidence="3 11" id="KW-0963">Cytoplasm</keyword>
<dbReference type="InterPro" id="IPR049353">
    <property type="entry name" value="GyrB_hook"/>
</dbReference>
<dbReference type="Pfam" id="PF01751">
    <property type="entry name" value="Toprim"/>
    <property type="match status" value="1"/>
</dbReference>
<comment type="function">
    <text evidence="11">A type II topoisomerase that negatively supercoils closed circular double-stranded (ds) DNA in an ATP-dependent manner to modulate DNA topology and maintain chromosomes in an underwound state. Negative supercoiling favors strand separation, and DNA replication, transcription, recombination and repair, all of which involve strand separation. Also able to catalyze the interconversion of other topological isomers of dsDNA rings, including catenanes and knotted rings. Type II topoisomerases break and join 2 DNA strands simultaneously in an ATP-dependent manner.</text>
</comment>
<feature type="domain" description="Toprim" evidence="12">
    <location>
        <begin position="475"/>
        <end position="600"/>
    </location>
</feature>
<dbReference type="InterPro" id="IPR006171">
    <property type="entry name" value="TOPRIM_dom"/>
</dbReference>
<dbReference type="InterPro" id="IPR013759">
    <property type="entry name" value="Topo_IIA_B_C"/>
</dbReference>
<feature type="binding site" evidence="11">
    <location>
        <position position="565"/>
    </location>
    <ligand>
        <name>Mg(2+)</name>
        <dbReference type="ChEBI" id="CHEBI:18420"/>
        <label>1</label>
        <note>catalytic</note>
    </ligand>
</feature>
<evidence type="ECO:0000256" key="11">
    <source>
        <dbReference type="HAMAP-Rule" id="MF_01898"/>
    </source>
</evidence>
<evidence type="ECO:0000313" key="14">
    <source>
        <dbReference type="Proteomes" id="UP000319722"/>
    </source>
</evidence>
<dbReference type="Pfam" id="PF00204">
    <property type="entry name" value="DNA_gyraseB"/>
    <property type="match status" value="1"/>
</dbReference>
<keyword evidence="5 11" id="KW-0547">Nucleotide-binding</keyword>
<dbReference type="Gene3D" id="3.30.230.10">
    <property type="match status" value="1"/>
</dbReference>
<dbReference type="Pfam" id="PF02518">
    <property type="entry name" value="HATPase_c"/>
    <property type="match status" value="1"/>
</dbReference>
<dbReference type="InterPro" id="IPR011557">
    <property type="entry name" value="GyrB"/>
</dbReference>
<evidence type="ECO:0000256" key="7">
    <source>
        <dbReference type="ARBA" id="ARBA00022842"/>
    </source>
</evidence>
<dbReference type="Pfam" id="PF00986">
    <property type="entry name" value="DNA_gyraseB_C"/>
    <property type="match status" value="1"/>
</dbReference>
<dbReference type="InterPro" id="IPR001241">
    <property type="entry name" value="Topo_IIA"/>
</dbReference>
<dbReference type="PROSITE" id="PS00177">
    <property type="entry name" value="TOPOISOMERASE_II"/>
    <property type="match status" value="1"/>
</dbReference>
<feature type="binding site" evidence="11">
    <location>
        <position position="481"/>
    </location>
    <ligand>
        <name>Mg(2+)</name>
        <dbReference type="ChEBI" id="CHEBI:18420"/>
        <label>1</label>
        <note>catalytic</note>
    </ligand>
</feature>
<comment type="caution">
    <text evidence="13">The sequence shown here is derived from an EMBL/GenBank/DDBJ whole genome shotgun (WGS) entry which is preliminary data.</text>
</comment>
<dbReference type="SUPFAM" id="SSF56719">
    <property type="entry name" value="Type II DNA topoisomerase"/>
    <property type="match status" value="1"/>
</dbReference>
<dbReference type="InterPro" id="IPR002288">
    <property type="entry name" value="DNA_gyrase_B_C"/>
</dbReference>
<dbReference type="InterPro" id="IPR041423">
    <property type="entry name" value="GyrB_insert"/>
</dbReference>
<dbReference type="NCBIfam" id="TIGR01059">
    <property type="entry name" value="gyrB"/>
    <property type="match status" value="1"/>
</dbReference>
<evidence type="ECO:0000256" key="8">
    <source>
        <dbReference type="ARBA" id="ARBA00023029"/>
    </source>
</evidence>
<keyword evidence="8 11" id="KW-0799">Topoisomerase</keyword>
<evidence type="ECO:0000256" key="3">
    <source>
        <dbReference type="ARBA" id="ARBA00022490"/>
    </source>
</evidence>
<evidence type="ECO:0000313" key="13">
    <source>
        <dbReference type="EMBL" id="TWD90565.1"/>
    </source>
</evidence>
<keyword evidence="9" id="KW-0238">DNA-binding</keyword>
<dbReference type="GO" id="GO:0005737">
    <property type="term" value="C:cytoplasm"/>
    <property type="evidence" value="ECO:0007669"/>
    <property type="project" value="UniProtKB-SubCell"/>
</dbReference>
<dbReference type="SUPFAM" id="SSF54211">
    <property type="entry name" value="Ribosomal protein S5 domain 2-like"/>
    <property type="match status" value="1"/>
</dbReference>
<evidence type="ECO:0000256" key="10">
    <source>
        <dbReference type="ARBA" id="ARBA00023235"/>
    </source>
</evidence>
<dbReference type="GO" id="GO:0006265">
    <property type="term" value="P:DNA topological change"/>
    <property type="evidence" value="ECO:0007669"/>
    <property type="project" value="UniProtKB-UniRule"/>
</dbReference>
<comment type="cofactor">
    <cofactor evidence="11">
        <name>Mg(2+)</name>
        <dbReference type="ChEBI" id="CHEBI:18420"/>
    </cofactor>
    <cofactor evidence="11">
        <name>Mn(2+)</name>
        <dbReference type="ChEBI" id="CHEBI:29035"/>
    </cofactor>
    <cofactor evidence="11">
        <name>Ca(2+)</name>
        <dbReference type="ChEBI" id="CHEBI:29108"/>
    </cofactor>
    <text evidence="11">Binds two Mg(2+) per subunit. The magnesium ions form salt bridges with both the protein and the DNA. Can also accept other divalent metal cations, such as Mn(2+) or Ca(2+).</text>
</comment>
<protein>
    <recommendedName>
        <fullName evidence="11">DNA gyrase subunit B</fullName>
        <ecNumber evidence="11">5.6.2.2</ecNumber>
    </recommendedName>
</protein>
<dbReference type="InterPro" id="IPR003594">
    <property type="entry name" value="HATPase_dom"/>
</dbReference>
<dbReference type="Proteomes" id="UP000319722">
    <property type="component" value="Unassembled WGS sequence"/>
</dbReference>
<dbReference type="PANTHER" id="PTHR45866">
    <property type="entry name" value="DNA GYRASE/TOPOISOMERASE SUBUNIT B"/>
    <property type="match status" value="1"/>
</dbReference>
<dbReference type="SUPFAM" id="SSF55874">
    <property type="entry name" value="ATPase domain of HSP90 chaperone/DNA topoisomerase II/histidine kinase"/>
    <property type="match status" value="1"/>
</dbReference>
<dbReference type="AlphaFoldDB" id="A0A561CH64"/>
<dbReference type="InterPro" id="IPR000565">
    <property type="entry name" value="Topo_IIA_B"/>
</dbReference>
<gene>
    <name evidence="11" type="primary">gyrB</name>
    <name evidence="13" type="ORF">FB547_101231</name>
</gene>
<dbReference type="Pfam" id="PF21249">
    <property type="entry name" value="GyrB_hook"/>
    <property type="match status" value="1"/>
</dbReference>
<evidence type="ECO:0000259" key="12">
    <source>
        <dbReference type="PROSITE" id="PS50880"/>
    </source>
</evidence>
<dbReference type="InterPro" id="IPR018522">
    <property type="entry name" value="TopoIIA_CS"/>
</dbReference>
<dbReference type="FunFam" id="3.40.50.670:FF:000001">
    <property type="entry name" value="DNA topoisomerase 2"/>
    <property type="match status" value="1"/>
</dbReference>
<keyword evidence="6 11" id="KW-0067">ATP-binding</keyword>
<dbReference type="InterPro" id="IPR014721">
    <property type="entry name" value="Ribsml_uS5_D2-typ_fold_subgr"/>
</dbReference>
<dbReference type="FunFam" id="3.30.230.10:FF:000005">
    <property type="entry name" value="DNA gyrase subunit B"/>
    <property type="match status" value="1"/>
</dbReference>
<dbReference type="InterPro" id="IPR034160">
    <property type="entry name" value="TOPRIM_GyrB"/>
</dbReference>
<evidence type="ECO:0000256" key="1">
    <source>
        <dbReference type="ARBA" id="ARBA00000185"/>
    </source>
</evidence>
<dbReference type="InterPro" id="IPR013760">
    <property type="entry name" value="Topo_IIA-like_dom_sf"/>
</dbReference>
<dbReference type="GO" id="GO:0003918">
    <property type="term" value="F:DNA topoisomerase type II (double strand cut, ATP-hydrolyzing) activity"/>
    <property type="evidence" value="ECO:0007669"/>
    <property type="project" value="UniProtKB-UniRule"/>
</dbReference>
<feature type="binding site" evidence="11">
    <location>
        <position position="567"/>
    </location>
    <ligand>
        <name>Mg(2+)</name>
        <dbReference type="ChEBI" id="CHEBI:18420"/>
        <label>2</label>
    </ligand>
</feature>
<dbReference type="EC" id="5.6.2.2" evidence="11"/>
<comment type="catalytic activity">
    <reaction evidence="1 11">
        <text>ATP-dependent breakage, passage and rejoining of double-stranded DNA.</text>
        <dbReference type="EC" id="5.6.2.2"/>
    </reaction>
</comment>
<accession>A0A561CH64</accession>
<organism evidence="13 14">
    <name type="scientific">Variovorax beijingensis</name>
    <dbReference type="NCBI Taxonomy" id="2496117"/>
    <lineage>
        <taxon>Bacteria</taxon>
        <taxon>Pseudomonadati</taxon>
        <taxon>Pseudomonadota</taxon>
        <taxon>Betaproteobacteria</taxon>
        <taxon>Burkholderiales</taxon>
        <taxon>Comamonadaceae</taxon>
        <taxon>Variovorax</taxon>
    </lineage>
</organism>
<evidence type="ECO:0000256" key="9">
    <source>
        <dbReference type="ARBA" id="ARBA00023125"/>
    </source>
</evidence>
<keyword evidence="4 11" id="KW-0479">Metal-binding</keyword>
<dbReference type="GO" id="GO:0006261">
    <property type="term" value="P:DNA-templated DNA replication"/>
    <property type="evidence" value="ECO:0007669"/>
    <property type="project" value="UniProtKB-UniRule"/>
</dbReference>
<dbReference type="RefSeq" id="WP_145738931.1">
    <property type="nucleotide sequence ID" value="NZ_VIVL01000001.1"/>
</dbReference>